<dbReference type="HAMAP" id="MF_01368">
    <property type="entry name" value="Ribosomal_bL17"/>
    <property type="match status" value="1"/>
</dbReference>
<comment type="caution">
    <text evidence="6">The sequence shown here is derived from an EMBL/GenBank/DDBJ whole genome shotgun (WGS) entry which is preliminary data.</text>
</comment>
<dbReference type="NCBIfam" id="TIGR00059">
    <property type="entry name" value="L17"/>
    <property type="match status" value="1"/>
</dbReference>
<dbReference type="GO" id="GO:0003735">
    <property type="term" value="F:structural constituent of ribosome"/>
    <property type="evidence" value="ECO:0007669"/>
    <property type="project" value="InterPro"/>
</dbReference>
<gene>
    <name evidence="4" type="primary">rplQ</name>
    <name evidence="6" type="ORF">D2A33_01275</name>
</gene>
<accession>A0A3A1MR40</accession>
<dbReference type="AlphaFoldDB" id="A0A3A1MR40"/>
<dbReference type="SUPFAM" id="SSF64263">
    <property type="entry name" value="Prokaryotic ribosomal protein L17"/>
    <property type="match status" value="1"/>
</dbReference>
<dbReference type="GO" id="GO:0022625">
    <property type="term" value="C:cytosolic large ribosomal subunit"/>
    <property type="evidence" value="ECO:0007669"/>
    <property type="project" value="TreeGrafter"/>
</dbReference>
<name>A0A3A1MR40_9FLAO</name>
<keyword evidence="2 4" id="KW-0689">Ribosomal protein</keyword>
<dbReference type="InterPro" id="IPR000456">
    <property type="entry name" value="Ribosomal_bL17"/>
</dbReference>
<dbReference type="PANTHER" id="PTHR14413:SF16">
    <property type="entry name" value="LARGE RIBOSOMAL SUBUNIT PROTEIN BL17M"/>
    <property type="match status" value="1"/>
</dbReference>
<dbReference type="RefSeq" id="WP_158366186.1">
    <property type="nucleotide sequence ID" value="NZ_QWZP01000009.1"/>
</dbReference>
<keyword evidence="3 4" id="KW-0687">Ribonucleoprotein</keyword>
<evidence type="ECO:0000313" key="6">
    <source>
        <dbReference type="EMBL" id="RIU85693.1"/>
    </source>
</evidence>
<evidence type="ECO:0000313" key="7">
    <source>
        <dbReference type="Proteomes" id="UP000265496"/>
    </source>
</evidence>
<reference evidence="6 7" key="2">
    <citation type="submission" date="2018-10" db="EMBL/GenBank/DDBJ databases">
        <title>Draft genome sequence of Candidatus Sulcia muelleri from Kolla paulula, a vector of Xylella fastidiosa causing Pierces disease of grapevine in Taiwan.</title>
        <authorList>
            <person name="Shih H.-T."/>
        </authorList>
    </citation>
    <scope>NUCLEOTIDE SEQUENCE [LARGE SCALE GENOMIC DNA]</scope>
    <source>
        <strain evidence="6 7">KPTW1</strain>
    </source>
</reference>
<dbReference type="Proteomes" id="UP000265496">
    <property type="component" value="Unassembled WGS sequence"/>
</dbReference>
<sequence length="135" mass="15588">MRHGKKNNHLGVKSSHRKSMLSNMAFSLIKNKRIMTTLAKAKALRNYIEPLLTKSKKNTIHYRRIIYKNLNNKQSVLELLEKISSKIYNRTGGYTRIIKTGFRVGDSSETAIIELVDYNNHYYKNYAAGSLKIPL</sequence>
<dbReference type="PANTHER" id="PTHR14413">
    <property type="entry name" value="RIBOSOMAL PROTEIN L17"/>
    <property type="match status" value="1"/>
</dbReference>
<comment type="subunit">
    <text evidence="4">Part of the 50S ribosomal subunit. Contacts protein L32.</text>
</comment>
<dbReference type="GO" id="GO:0006412">
    <property type="term" value="P:translation"/>
    <property type="evidence" value="ECO:0007669"/>
    <property type="project" value="UniProtKB-UniRule"/>
</dbReference>
<protein>
    <recommendedName>
        <fullName evidence="4">Large ribosomal subunit protein bL17</fullName>
    </recommendedName>
</protein>
<dbReference type="PROSITE" id="PS01167">
    <property type="entry name" value="RIBOSOMAL_L17"/>
    <property type="match status" value="1"/>
</dbReference>
<evidence type="ECO:0000256" key="1">
    <source>
        <dbReference type="ARBA" id="ARBA00008777"/>
    </source>
</evidence>
<dbReference type="InterPro" id="IPR036373">
    <property type="entry name" value="Ribosomal_bL17_sf"/>
</dbReference>
<dbReference type="EMBL" id="QWZP01000009">
    <property type="protein sequence ID" value="RIU85693.1"/>
    <property type="molecule type" value="Genomic_DNA"/>
</dbReference>
<evidence type="ECO:0000256" key="3">
    <source>
        <dbReference type="ARBA" id="ARBA00023274"/>
    </source>
</evidence>
<comment type="similarity">
    <text evidence="1 4 5">Belongs to the bacterial ribosomal protein bL17 family.</text>
</comment>
<reference evidence="7" key="1">
    <citation type="submission" date="2018-08" db="EMBL/GenBank/DDBJ databases">
        <authorList>
            <person name="Dai Z."/>
        </authorList>
    </citation>
    <scope>NUCLEOTIDE SEQUENCE [LARGE SCALE GENOMIC DNA]</scope>
    <source>
        <strain evidence="7">KPTW1</strain>
    </source>
</reference>
<dbReference type="Pfam" id="PF01196">
    <property type="entry name" value="Ribosomal_L17"/>
    <property type="match status" value="1"/>
</dbReference>
<evidence type="ECO:0000256" key="4">
    <source>
        <dbReference type="HAMAP-Rule" id="MF_01368"/>
    </source>
</evidence>
<dbReference type="InterPro" id="IPR047859">
    <property type="entry name" value="Ribosomal_bL17_CS"/>
</dbReference>
<evidence type="ECO:0000256" key="2">
    <source>
        <dbReference type="ARBA" id="ARBA00022980"/>
    </source>
</evidence>
<dbReference type="Gene3D" id="3.90.1030.10">
    <property type="entry name" value="Ribosomal protein L17"/>
    <property type="match status" value="1"/>
</dbReference>
<organism evidence="6 7">
    <name type="scientific">Candidatus Karelsulcia muelleri</name>
    <dbReference type="NCBI Taxonomy" id="336810"/>
    <lineage>
        <taxon>Bacteria</taxon>
        <taxon>Pseudomonadati</taxon>
        <taxon>Bacteroidota</taxon>
        <taxon>Flavobacteriia</taxon>
        <taxon>Flavobacteriales</taxon>
        <taxon>Candidatus Karelsulcia</taxon>
    </lineage>
</organism>
<evidence type="ECO:0000256" key="5">
    <source>
        <dbReference type="RuleBase" id="RU000660"/>
    </source>
</evidence>
<proteinExistence type="inferred from homology"/>